<protein>
    <recommendedName>
        <fullName evidence="3">Transposase DDE domain-containing protein</fullName>
    </recommendedName>
</protein>
<name>A0A1H9VLN9_9CORY</name>
<dbReference type="STRING" id="1121357.SAMN05661109_02282"/>
<keyword evidence="2" id="KW-1185">Reference proteome</keyword>
<evidence type="ECO:0008006" key="3">
    <source>
        <dbReference type="Google" id="ProtNLM"/>
    </source>
</evidence>
<reference evidence="2" key="1">
    <citation type="submission" date="2016-10" db="EMBL/GenBank/DDBJ databases">
        <authorList>
            <person name="Varghese N."/>
            <person name="Submissions S."/>
        </authorList>
    </citation>
    <scope>NUCLEOTIDE SEQUENCE [LARGE SCALE GENOMIC DNA]</scope>
    <source>
        <strain evidence="2">DSM 20524</strain>
    </source>
</reference>
<feature type="non-terminal residue" evidence="1">
    <location>
        <position position="1"/>
    </location>
</feature>
<evidence type="ECO:0000313" key="1">
    <source>
        <dbReference type="EMBL" id="SES22502.1"/>
    </source>
</evidence>
<accession>A0A1H9VLN9</accession>
<gene>
    <name evidence="1" type="ORF">SAMN05661109_02282</name>
</gene>
<dbReference type="Proteomes" id="UP000198929">
    <property type="component" value="Unassembled WGS sequence"/>
</dbReference>
<evidence type="ECO:0000313" key="2">
    <source>
        <dbReference type="Proteomes" id="UP000198929"/>
    </source>
</evidence>
<organism evidence="1 2">
    <name type="scientific">Corynebacterium cystitidis DSM 20524</name>
    <dbReference type="NCBI Taxonomy" id="1121357"/>
    <lineage>
        <taxon>Bacteria</taxon>
        <taxon>Bacillati</taxon>
        <taxon>Actinomycetota</taxon>
        <taxon>Actinomycetes</taxon>
        <taxon>Mycobacteriales</taxon>
        <taxon>Corynebacteriaceae</taxon>
        <taxon>Corynebacterium</taxon>
    </lineage>
</organism>
<sequence length="105" mass="11977">IGFYHQLYHIEQAFRMAKTDLDARPMYHHTETAITAHITVVFAALALSKHIYLTTNTTAPKLVQRLSTYRHSTIEINNTRITIPPAITPKDQQLINTLTQHKPGD</sequence>
<dbReference type="AlphaFoldDB" id="A0A1H9VLN9"/>
<proteinExistence type="predicted"/>
<dbReference type="EMBL" id="FOGQ01000013">
    <property type="protein sequence ID" value="SES22502.1"/>
    <property type="molecule type" value="Genomic_DNA"/>
</dbReference>